<dbReference type="STRING" id="498761.HM1_0633"/>
<evidence type="ECO:0000256" key="4">
    <source>
        <dbReference type="ARBA" id="ARBA00038652"/>
    </source>
</evidence>
<dbReference type="Gene3D" id="3.90.220.20">
    <property type="entry name" value="DNA methylase specificity domains"/>
    <property type="match status" value="2"/>
</dbReference>
<organism evidence="7 8">
    <name type="scientific">Heliobacterium modesticaldum (strain ATCC 51547 / Ice1)</name>
    <dbReference type="NCBI Taxonomy" id="498761"/>
    <lineage>
        <taxon>Bacteria</taxon>
        <taxon>Bacillati</taxon>
        <taxon>Bacillota</taxon>
        <taxon>Clostridia</taxon>
        <taxon>Eubacteriales</taxon>
        <taxon>Heliobacteriaceae</taxon>
        <taxon>Heliomicrobium</taxon>
    </lineage>
</organism>
<feature type="coiled-coil region" evidence="5">
    <location>
        <begin position="224"/>
        <end position="258"/>
    </location>
</feature>
<feature type="domain" description="Type I restriction modification DNA specificity" evidence="6">
    <location>
        <begin position="318"/>
        <end position="488"/>
    </location>
</feature>
<dbReference type="eggNOG" id="COG0732">
    <property type="taxonomic scope" value="Bacteria"/>
</dbReference>
<dbReference type="EMBL" id="CP000930">
    <property type="protein sequence ID" value="ABZ83238.1"/>
    <property type="molecule type" value="Genomic_DNA"/>
</dbReference>
<dbReference type="GO" id="GO:0009307">
    <property type="term" value="P:DNA restriction-modification system"/>
    <property type="evidence" value="ECO:0007669"/>
    <property type="project" value="UniProtKB-KW"/>
</dbReference>
<dbReference type="KEGG" id="hmo:HM1_0633"/>
<feature type="domain" description="Type I restriction modification DNA specificity" evidence="6">
    <location>
        <begin position="68"/>
        <end position="243"/>
    </location>
</feature>
<dbReference type="HOGENOM" id="CLU_021095_10_4_9"/>
<reference evidence="7 8" key="1">
    <citation type="journal article" date="2008" name="J. Bacteriol.">
        <title>The genome of Heliobacterium modesticaldum, a phototrophic representative of the Firmicutes containing the simplest photosynthetic apparatus.</title>
        <authorList>
            <person name="Sattley W.M."/>
            <person name="Madigan M.T."/>
            <person name="Swingley W.D."/>
            <person name="Cheung P.C."/>
            <person name="Clocksin K.M."/>
            <person name="Conrad A.L."/>
            <person name="Dejesa L.C."/>
            <person name="Honchak B.M."/>
            <person name="Jung D.O."/>
            <person name="Karbach L.E."/>
            <person name="Kurdoglu A."/>
            <person name="Lahiri S."/>
            <person name="Mastrian S.D."/>
            <person name="Page L.E."/>
            <person name="Taylor H.L."/>
            <person name="Wang Z.T."/>
            <person name="Raymond J."/>
            <person name="Chen M."/>
            <person name="Blankenship R.E."/>
            <person name="Touchman J.W."/>
        </authorList>
    </citation>
    <scope>NUCLEOTIDE SEQUENCE [LARGE SCALE GENOMIC DNA]</scope>
    <source>
        <strain evidence="8">ATCC 51547 / Ice1</strain>
    </source>
</reference>
<dbReference type="Pfam" id="PF01420">
    <property type="entry name" value="Methylase_S"/>
    <property type="match status" value="2"/>
</dbReference>
<name>B0TGH7_HELMI</name>
<dbReference type="OrthoDB" id="9811611at2"/>
<gene>
    <name evidence="7" type="ORF">HM1_0633</name>
</gene>
<dbReference type="PANTHER" id="PTHR43140">
    <property type="entry name" value="TYPE-1 RESTRICTION ENZYME ECOKI SPECIFICITY PROTEIN"/>
    <property type="match status" value="1"/>
</dbReference>
<dbReference type="SUPFAM" id="SSF116734">
    <property type="entry name" value="DNA methylase specificity domain"/>
    <property type="match status" value="2"/>
</dbReference>
<evidence type="ECO:0000256" key="1">
    <source>
        <dbReference type="ARBA" id="ARBA00010923"/>
    </source>
</evidence>
<evidence type="ECO:0000313" key="8">
    <source>
        <dbReference type="Proteomes" id="UP000008550"/>
    </source>
</evidence>
<dbReference type="RefSeq" id="WP_012281320.1">
    <property type="nucleotide sequence ID" value="NC_010337.2"/>
</dbReference>
<dbReference type="PANTHER" id="PTHR43140:SF1">
    <property type="entry name" value="TYPE I RESTRICTION ENZYME ECOKI SPECIFICITY SUBUNIT"/>
    <property type="match status" value="1"/>
</dbReference>
<evidence type="ECO:0000256" key="3">
    <source>
        <dbReference type="ARBA" id="ARBA00023125"/>
    </source>
</evidence>
<accession>B0TGH7</accession>
<dbReference type="InterPro" id="IPR000055">
    <property type="entry name" value="Restrct_endonuc_typeI_TRD"/>
</dbReference>
<dbReference type="InterPro" id="IPR044946">
    <property type="entry name" value="Restrct_endonuc_typeI_TRD_sf"/>
</dbReference>
<dbReference type="InterPro" id="IPR051212">
    <property type="entry name" value="Type-I_RE_S_subunit"/>
</dbReference>
<comment type="subunit">
    <text evidence="4">The methyltransferase is composed of M and S polypeptides.</text>
</comment>
<dbReference type="REBASE" id="80705">
    <property type="entry name" value="S.HmoORF632P"/>
</dbReference>
<dbReference type="Proteomes" id="UP000008550">
    <property type="component" value="Chromosome"/>
</dbReference>
<evidence type="ECO:0000256" key="2">
    <source>
        <dbReference type="ARBA" id="ARBA00022747"/>
    </source>
</evidence>
<keyword evidence="5" id="KW-0175">Coiled coil</keyword>
<protein>
    <submittedName>
        <fullName evidence="7">Type i restriction modification DNA specificity domain</fullName>
    </submittedName>
</protein>
<evidence type="ECO:0000259" key="6">
    <source>
        <dbReference type="Pfam" id="PF01420"/>
    </source>
</evidence>
<comment type="similarity">
    <text evidence="1">Belongs to the type-I restriction system S methylase family.</text>
</comment>
<keyword evidence="2" id="KW-0680">Restriction system</keyword>
<keyword evidence="8" id="KW-1185">Reference proteome</keyword>
<keyword evidence="3" id="KW-0238">DNA-binding</keyword>
<proteinExistence type="inferred from homology"/>
<evidence type="ECO:0000313" key="7">
    <source>
        <dbReference type="EMBL" id="ABZ83238.1"/>
    </source>
</evidence>
<dbReference type="CDD" id="cd17285">
    <property type="entry name" value="RMtype1_S_Csp16704I_TRD2-CR2_like"/>
    <property type="match status" value="1"/>
</dbReference>
<evidence type="ECO:0000256" key="5">
    <source>
        <dbReference type="SAM" id="Coils"/>
    </source>
</evidence>
<dbReference type="AlphaFoldDB" id="B0TGH7"/>
<sequence length="538" mass="60603">MKAAELRKSILQAAVQGKLVPQDIHDEPASVLLKRIRAEKERLVKEGKIKKEKPLPPISEDETPYDLPEGWVWCRLGELIQIAENNNIHKNLPENTLVNYVDIDAIDNKKYCIKDVKQIPVKSLSSRARRVLQKGFIVYSLVRPYLNNIAVVEDEKENYIGSTGFVVFKPIKIEINYFISFLLSPFVKTYYLSLLSGFNSPSVSQEDFLSTLFPLPPLAEQQRIVTKVNELMALCDELEAAEQELDALESRFEEYLPKSILQAAVQGKLVPQDIHDEPASVLLERIRAEKARLVKEGKIKKEKPLPPISEDEIPYDLPEGWVWCRLGDIIIQNIGGGTPSKQNLAYWNGNIPWASVKDLTGPILDKTRDCITELGLEESSSNLIPANSIIVCTRMGLGKIAINTIPVAINQDLRALIISRMNIDLRYIIAYYKTLSIRGEGTTVKGISIEELHNMLFPLPPLAEQQRIVAKANELMALCEEIKAVKTKPIEQRDTNKVIDFPAVKQDGQLQLAARGEISKKSSNELMQAIDEMFAEDE</sequence>
<dbReference type="GO" id="GO:0003677">
    <property type="term" value="F:DNA binding"/>
    <property type="evidence" value="ECO:0007669"/>
    <property type="project" value="UniProtKB-KW"/>
</dbReference>